<dbReference type="InterPro" id="IPR016036">
    <property type="entry name" value="Malonyl_transacylase_ACP-bd"/>
</dbReference>
<keyword evidence="2 7" id="KW-0808">Transferase</keyword>
<comment type="catalytic activity">
    <reaction evidence="4">
        <text>holo-[ACP] + malonyl-CoA = malonyl-[ACP] + CoA</text>
        <dbReference type="Rhea" id="RHEA:41792"/>
        <dbReference type="Rhea" id="RHEA-COMP:9623"/>
        <dbReference type="Rhea" id="RHEA-COMP:9685"/>
        <dbReference type="ChEBI" id="CHEBI:57287"/>
        <dbReference type="ChEBI" id="CHEBI:57384"/>
        <dbReference type="ChEBI" id="CHEBI:64479"/>
        <dbReference type="ChEBI" id="CHEBI:78449"/>
        <dbReference type="EC" id="2.3.1.39"/>
    </reaction>
</comment>
<organism evidence="7 8">
    <name type="scientific">Bacillus amyloliquefaciens (strain ATCC 23350 / DSM 7 / BCRC 11601 / CCUG 28519 / NBRC 15535 / NRRL B-14393 / F)</name>
    <dbReference type="NCBI Taxonomy" id="692420"/>
    <lineage>
        <taxon>Bacteria</taxon>
        <taxon>Bacillati</taxon>
        <taxon>Bacillota</taxon>
        <taxon>Bacilli</taxon>
        <taxon>Bacillales</taxon>
        <taxon>Bacillaceae</taxon>
        <taxon>Bacillus</taxon>
        <taxon>Bacillus amyloliquefaciens group</taxon>
    </lineage>
</organism>
<dbReference type="EMBL" id="FN597644">
    <property type="protein sequence ID" value="CBI43040.1"/>
    <property type="molecule type" value="Genomic_DNA"/>
</dbReference>
<protein>
    <recommendedName>
        <fullName evidence="1">[acyl-carrier-protein] S-malonyltransferase</fullName>
        <ecNumber evidence="1">2.3.1.39</ecNumber>
    </recommendedName>
</protein>
<evidence type="ECO:0000259" key="6">
    <source>
        <dbReference type="SMART" id="SM00827"/>
    </source>
</evidence>
<evidence type="ECO:0000256" key="4">
    <source>
        <dbReference type="ARBA" id="ARBA00048462"/>
    </source>
</evidence>
<dbReference type="SUPFAM" id="SSF52151">
    <property type="entry name" value="FabD/lysophospholipase-like"/>
    <property type="match status" value="1"/>
</dbReference>
<name>A0A9P1JHG4_BACAS</name>
<dbReference type="SUPFAM" id="SSF55048">
    <property type="entry name" value="Probable ACP-binding domain of malonyl-CoA ACP transacylase"/>
    <property type="match status" value="1"/>
</dbReference>
<dbReference type="EC" id="2.3.1.39" evidence="1"/>
<keyword evidence="5" id="KW-0175">Coiled coil</keyword>
<gene>
    <name evidence="7" type="primary">ituD</name>
    <name evidence="7" type="ordered locus">BAMF_1914</name>
</gene>
<dbReference type="InterPro" id="IPR014043">
    <property type="entry name" value="Acyl_transferase_dom"/>
</dbReference>
<accession>A0A9P1JHG4</accession>
<dbReference type="GO" id="GO:0004314">
    <property type="term" value="F:[acyl-carrier-protein] S-malonyltransferase activity"/>
    <property type="evidence" value="ECO:0007669"/>
    <property type="project" value="UniProtKB-EC"/>
</dbReference>
<dbReference type="InterPro" id="IPR001227">
    <property type="entry name" value="Ac_transferase_dom_sf"/>
</dbReference>
<keyword evidence="8" id="KW-1185">Reference proteome</keyword>
<reference evidence="7 8" key="1">
    <citation type="journal article" date="2011" name="Int. J. Syst. Evol. Microbiol.">
        <title>Relationship of Bacillus amyloliquefaciens clades associated with strains DSM 7T and FZB42T: a proposal for Bacillus amyloliquefaciens subsp. amyloliquefaciens subsp. nov. and Bacillus amyloliquefaciens subsp. plantarum subsp. nov. based on complete genome sequence comparisons.</title>
        <authorList>
            <person name="Borriss R."/>
            <person name="Chen X.H."/>
            <person name="Rueckert C."/>
            <person name="Blom J."/>
            <person name="Becker A."/>
            <person name="Baumgarth B."/>
            <person name="Fan B."/>
            <person name="Pukall R."/>
            <person name="Schumann P."/>
            <person name="Sproer C."/>
            <person name="Junge H."/>
            <person name="Vater J."/>
            <person name="Puhler A."/>
            <person name="Klenk H.P."/>
        </authorList>
    </citation>
    <scope>NUCLEOTIDE SEQUENCE [LARGE SCALE GENOMIC DNA]</scope>
    <source>
        <strain evidence="8">DSM 7</strain>
    </source>
</reference>
<dbReference type="PANTHER" id="PTHR42681:SF1">
    <property type="entry name" value="MALONYL-COA-ACYL CARRIER PROTEIN TRANSACYLASE, MITOCHONDRIAL"/>
    <property type="match status" value="1"/>
</dbReference>
<dbReference type="Gene3D" id="3.40.366.10">
    <property type="entry name" value="Malonyl-Coenzyme A Acyl Carrier Protein, domain 2"/>
    <property type="match status" value="1"/>
</dbReference>
<dbReference type="AlphaFoldDB" id="A0A9P1JHG4"/>
<feature type="coiled-coil region" evidence="5">
    <location>
        <begin position="361"/>
        <end position="388"/>
    </location>
</feature>
<keyword evidence="3 7" id="KW-0012">Acyltransferase</keyword>
<dbReference type="KEGG" id="bao:BAMF_1914"/>
<dbReference type="Pfam" id="PF00698">
    <property type="entry name" value="Acyl_transf_1"/>
    <property type="match status" value="1"/>
</dbReference>
<dbReference type="InterPro" id="IPR050858">
    <property type="entry name" value="Mal-CoA-ACP_Trans/PKS_FabD"/>
</dbReference>
<proteinExistence type="predicted"/>
<dbReference type="Gene3D" id="3.30.70.250">
    <property type="entry name" value="Malonyl-CoA ACP transacylase, ACP-binding"/>
    <property type="match status" value="1"/>
</dbReference>
<dbReference type="SMART" id="SM00827">
    <property type="entry name" value="PKS_AT"/>
    <property type="match status" value="1"/>
</dbReference>
<evidence type="ECO:0000256" key="1">
    <source>
        <dbReference type="ARBA" id="ARBA00013258"/>
    </source>
</evidence>
<evidence type="ECO:0000313" key="7">
    <source>
        <dbReference type="EMBL" id="CBI43040.1"/>
    </source>
</evidence>
<dbReference type="PANTHER" id="PTHR42681">
    <property type="entry name" value="MALONYL-COA-ACYL CARRIER PROTEIN TRANSACYLASE, MITOCHONDRIAL"/>
    <property type="match status" value="1"/>
</dbReference>
<dbReference type="Proteomes" id="UP000006562">
    <property type="component" value="Chromosome"/>
</dbReference>
<dbReference type="InterPro" id="IPR004410">
    <property type="entry name" value="Malonyl_CoA-ACP_transAc_FabD"/>
</dbReference>
<dbReference type="NCBIfam" id="TIGR00128">
    <property type="entry name" value="fabD"/>
    <property type="match status" value="1"/>
</dbReference>
<dbReference type="InterPro" id="IPR016035">
    <property type="entry name" value="Acyl_Trfase/lysoPLipase"/>
</dbReference>
<evidence type="ECO:0000313" key="8">
    <source>
        <dbReference type="Proteomes" id="UP000006562"/>
    </source>
</evidence>
<sequence>MYDIGSRCDRRELMNNLAFLFPGQGSQFVGMGKHFWNEFALAKRLFEEASDAISLDIKKLCFNGDMNELTKTMNAQPAILTVSVIAFQVYMQEIGVKPRFLAGHSLGEYSALVCSGALSFHDAVTLVRRRGILMQNADPQQQGTMAAVTHLSLQTLQEICSKVSTEDFPAGVACMNSDQQHVISGHRQAVERVIRMAEEKGAEYTYLNVSAPFHSLMIRSASEQFQTVLHQYSFRDAAWPIISNVTARPYSTGNSVNEHLKQHMTMPVRWAESMHYLLLHGVTEVIEMGPKNVLGSLLKKITNHIAPYPLGQTSDVHRLSNSGERNKNIVHLRKKQLNKLMIQSVISRNYNKDSLAYSNMTTRLFTQIQELKKRMERNEDELSEQELEHSIHLCKLICEAKQLPAQEQLRILK</sequence>
<dbReference type="SMR" id="A0A9P1JHG4"/>
<evidence type="ECO:0000256" key="5">
    <source>
        <dbReference type="SAM" id="Coils"/>
    </source>
</evidence>
<dbReference type="GO" id="GO:0006633">
    <property type="term" value="P:fatty acid biosynthetic process"/>
    <property type="evidence" value="ECO:0007669"/>
    <property type="project" value="TreeGrafter"/>
</dbReference>
<feature type="domain" description="Malonyl-CoA:ACP transacylase (MAT)" evidence="6">
    <location>
        <begin position="20"/>
        <end position="350"/>
    </location>
</feature>
<evidence type="ECO:0000256" key="2">
    <source>
        <dbReference type="ARBA" id="ARBA00022679"/>
    </source>
</evidence>
<reference evidence="8" key="2">
    <citation type="journal article" date="2011" name="J. Biotechnol.">
        <title>Genome sequence of B. amyloliquefaciens type strain DSM7(T) reveals differences to plant-associated B. amyloliquefaciens FZB42.</title>
        <authorList>
            <person name="Ruckert C."/>
            <person name="Blom J."/>
            <person name="Chen X."/>
            <person name="Reva O."/>
            <person name="Borriss R."/>
        </authorList>
    </citation>
    <scope>NUCLEOTIDE SEQUENCE [LARGE SCALE GENOMIC DNA]</scope>
    <source>
        <strain evidence="8">DSM 7</strain>
    </source>
</reference>
<evidence type="ECO:0000256" key="3">
    <source>
        <dbReference type="ARBA" id="ARBA00023315"/>
    </source>
</evidence>